<comment type="similarity">
    <text evidence="1">Belongs to the methyltransferase superfamily.</text>
</comment>
<dbReference type="EC" id="2.1.1.-" evidence="5"/>
<evidence type="ECO:0000313" key="6">
    <source>
        <dbReference type="Proteomes" id="UP001596142"/>
    </source>
</evidence>
<dbReference type="Gene3D" id="3.40.50.150">
    <property type="entry name" value="Vaccinia Virus protein VP39"/>
    <property type="match status" value="1"/>
</dbReference>
<reference evidence="6" key="1">
    <citation type="journal article" date="2019" name="Int. J. Syst. Evol. Microbiol.">
        <title>The Global Catalogue of Microorganisms (GCM) 10K type strain sequencing project: providing services to taxonomists for standard genome sequencing and annotation.</title>
        <authorList>
            <consortium name="The Broad Institute Genomics Platform"/>
            <consortium name="The Broad Institute Genome Sequencing Center for Infectious Disease"/>
            <person name="Wu L."/>
            <person name="Ma J."/>
        </authorList>
    </citation>
    <scope>NUCLEOTIDE SEQUENCE [LARGE SCALE GENOMIC DNA]</scope>
    <source>
        <strain evidence="6">CECT 7184</strain>
    </source>
</reference>
<evidence type="ECO:0000256" key="2">
    <source>
        <dbReference type="ARBA" id="ARBA00022603"/>
    </source>
</evidence>
<organism evidence="5 6">
    <name type="scientific">Thalassorhabdus alkalitolerans</name>
    <dbReference type="NCBI Taxonomy" id="2282697"/>
    <lineage>
        <taxon>Bacteria</taxon>
        <taxon>Bacillati</taxon>
        <taxon>Bacillota</taxon>
        <taxon>Bacilli</taxon>
        <taxon>Bacillales</taxon>
        <taxon>Bacillaceae</taxon>
        <taxon>Thalassorhabdus</taxon>
    </lineage>
</organism>
<dbReference type="SUPFAM" id="SSF53335">
    <property type="entry name" value="S-adenosyl-L-methionine-dependent methyltransferases"/>
    <property type="match status" value="1"/>
</dbReference>
<dbReference type="InterPro" id="IPR029063">
    <property type="entry name" value="SAM-dependent_MTases_sf"/>
</dbReference>
<keyword evidence="6" id="KW-1185">Reference proteome</keyword>
<keyword evidence="2 5" id="KW-0489">Methyltransferase</keyword>
<evidence type="ECO:0000256" key="3">
    <source>
        <dbReference type="ARBA" id="ARBA00022679"/>
    </source>
</evidence>
<gene>
    <name evidence="5" type="ORF">ACFPU1_14725</name>
</gene>
<protein>
    <submittedName>
        <fullName evidence="5">Class I SAM-dependent methyltransferase</fullName>
        <ecNumber evidence="5">2.1.1.-</ecNumber>
    </submittedName>
</protein>
<sequence>MTRKVNFGSVAHDYAKWRNDLPDTLFTKLSNRGIEVNGSNIADLGAGTGVLTRGLSKQGANVIAIEPSKDLTDLGGKIDTKEGVSITYFNRTAENTALPGNRYDYVTVLRAWHWFDREKALQEVRRILKEDGTFLVMDSGFLPKQSLLIRNTLRVIKKHMPHQKMTSPGSKSGSTQLINSFPVEWFEEWKENSFELTDCFKFSYEVSFTPCEWKGRVGSLSWLSMFERSKRERVLQEVQDNVTETFGSTIHAVPHEFYVSILKKNKQATVE</sequence>
<dbReference type="InterPro" id="IPR051052">
    <property type="entry name" value="Diverse_substrate_MTase"/>
</dbReference>
<proteinExistence type="inferred from homology"/>
<accession>A0ABW0YTT9</accession>
<evidence type="ECO:0000256" key="1">
    <source>
        <dbReference type="ARBA" id="ARBA00008361"/>
    </source>
</evidence>
<dbReference type="PANTHER" id="PTHR44942:SF4">
    <property type="entry name" value="METHYLTRANSFERASE TYPE 11 DOMAIN-CONTAINING PROTEIN"/>
    <property type="match status" value="1"/>
</dbReference>
<dbReference type="Proteomes" id="UP001596142">
    <property type="component" value="Unassembled WGS sequence"/>
</dbReference>
<dbReference type="GO" id="GO:0032259">
    <property type="term" value="P:methylation"/>
    <property type="evidence" value="ECO:0007669"/>
    <property type="project" value="UniProtKB-KW"/>
</dbReference>
<dbReference type="RefSeq" id="WP_054636530.1">
    <property type="nucleotide sequence ID" value="NZ_JBHSOZ010000009.1"/>
</dbReference>
<dbReference type="GO" id="GO:0008168">
    <property type="term" value="F:methyltransferase activity"/>
    <property type="evidence" value="ECO:0007669"/>
    <property type="project" value="UniProtKB-KW"/>
</dbReference>
<name>A0ABW0YTT9_9BACI</name>
<dbReference type="CDD" id="cd02440">
    <property type="entry name" value="AdoMet_MTases"/>
    <property type="match status" value="1"/>
</dbReference>
<feature type="domain" description="Methyltransferase type 11" evidence="4">
    <location>
        <begin position="43"/>
        <end position="135"/>
    </location>
</feature>
<dbReference type="PANTHER" id="PTHR44942">
    <property type="entry name" value="METHYLTRANSF_11 DOMAIN-CONTAINING PROTEIN"/>
    <property type="match status" value="1"/>
</dbReference>
<dbReference type="Pfam" id="PF08241">
    <property type="entry name" value="Methyltransf_11"/>
    <property type="match status" value="1"/>
</dbReference>
<comment type="caution">
    <text evidence="5">The sequence shown here is derived from an EMBL/GenBank/DDBJ whole genome shotgun (WGS) entry which is preliminary data.</text>
</comment>
<dbReference type="EMBL" id="JBHSOZ010000009">
    <property type="protein sequence ID" value="MFC5714013.1"/>
    <property type="molecule type" value="Genomic_DNA"/>
</dbReference>
<keyword evidence="3 5" id="KW-0808">Transferase</keyword>
<evidence type="ECO:0000313" key="5">
    <source>
        <dbReference type="EMBL" id="MFC5714013.1"/>
    </source>
</evidence>
<dbReference type="InterPro" id="IPR013216">
    <property type="entry name" value="Methyltransf_11"/>
</dbReference>
<evidence type="ECO:0000259" key="4">
    <source>
        <dbReference type="Pfam" id="PF08241"/>
    </source>
</evidence>